<dbReference type="InterPro" id="IPR036734">
    <property type="entry name" value="Neur_chan_lig-bd_sf"/>
</dbReference>
<organism evidence="2 3">
    <name type="scientific">Folsomia candida</name>
    <name type="common">Springtail</name>
    <dbReference type="NCBI Taxonomy" id="158441"/>
    <lineage>
        <taxon>Eukaryota</taxon>
        <taxon>Metazoa</taxon>
        <taxon>Ecdysozoa</taxon>
        <taxon>Arthropoda</taxon>
        <taxon>Hexapoda</taxon>
        <taxon>Collembola</taxon>
        <taxon>Entomobryomorpha</taxon>
        <taxon>Isotomoidea</taxon>
        <taxon>Isotomidae</taxon>
        <taxon>Proisotominae</taxon>
        <taxon>Folsomia</taxon>
    </lineage>
</organism>
<accession>A0A226EYH4</accession>
<feature type="transmembrane region" description="Helical" evidence="1">
    <location>
        <begin position="18"/>
        <end position="37"/>
    </location>
</feature>
<dbReference type="AlphaFoldDB" id="A0A226EYH4"/>
<reference evidence="2 3" key="1">
    <citation type="submission" date="2015-12" db="EMBL/GenBank/DDBJ databases">
        <title>The genome of Folsomia candida.</title>
        <authorList>
            <person name="Faddeeva A."/>
            <person name="Derks M.F."/>
            <person name="Anvar Y."/>
            <person name="Smit S."/>
            <person name="Van Straalen N."/>
            <person name="Roelofs D."/>
        </authorList>
    </citation>
    <scope>NUCLEOTIDE SEQUENCE [LARGE SCALE GENOMIC DNA]</scope>
    <source>
        <strain evidence="2 3">VU population</strain>
        <tissue evidence="2">Whole body</tissue>
    </source>
</reference>
<dbReference type="GO" id="GO:0005230">
    <property type="term" value="F:extracellular ligand-gated monoatomic ion channel activity"/>
    <property type="evidence" value="ECO:0007669"/>
    <property type="project" value="InterPro"/>
</dbReference>
<evidence type="ECO:0000313" key="3">
    <source>
        <dbReference type="Proteomes" id="UP000198287"/>
    </source>
</evidence>
<protein>
    <submittedName>
        <fullName evidence="2">Uncharacterized protein</fullName>
    </submittedName>
</protein>
<comment type="caution">
    <text evidence="2">The sequence shown here is derived from an EMBL/GenBank/DDBJ whole genome shotgun (WGS) entry which is preliminary data.</text>
</comment>
<dbReference type="GO" id="GO:0016020">
    <property type="term" value="C:membrane"/>
    <property type="evidence" value="ECO:0007669"/>
    <property type="project" value="InterPro"/>
</dbReference>
<keyword evidence="1" id="KW-1133">Transmembrane helix</keyword>
<evidence type="ECO:0000256" key="1">
    <source>
        <dbReference type="SAM" id="Phobius"/>
    </source>
</evidence>
<keyword evidence="1" id="KW-0472">Membrane</keyword>
<dbReference type="Proteomes" id="UP000198287">
    <property type="component" value="Unassembled WGS sequence"/>
</dbReference>
<dbReference type="EMBL" id="LNIX01000001">
    <property type="protein sequence ID" value="OXA62134.1"/>
    <property type="molecule type" value="Genomic_DNA"/>
</dbReference>
<evidence type="ECO:0000313" key="2">
    <source>
        <dbReference type="EMBL" id="OXA62134.1"/>
    </source>
</evidence>
<keyword evidence="1" id="KW-0812">Transmembrane</keyword>
<sequence length="191" mass="21614">MSTYSTPTNNTFWTKQRVFLGVVTLCWILAIIALAMAHSALNKRIQALPEITFDVDSGTFETTNWSRYEANLPPRRKNNDSTSVKISLSRLTPILTMGDELHLNLLLVQEWTDERLIINSEKKVQENLVTNINLIKNRQDKFEIWKPSLATDPMSSGACSSFKDETWLWGNGTRRKLGGPKHCEIGEGMGS</sequence>
<proteinExistence type="predicted"/>
<name>A0A226EYH4_FOLCA</name>
<gene>
    <name evidence="2" type="ORF">Fcan01_01732</name>
</gene>
<dbReference type="Gene3D" id="2.70.170.10">
    <property type="entry name" value="Neurotransmitter-gated ion-channel ligand-binding domain"/>
    <property type="match status" value="1"/>
</dbReference>
<keyword evidence="3" id="KW-1185">Reference proteome</keyword>